<dbReference type="EMBL" id="AP026966">
    <property type="protein sequence ID" value="BDT59162.1"/>
    <property type="molecule type" value="Genomic_DNA"/>
</dbReference>
<dbReference type="InterPro" id="IPR008727">
    <property type="entry name" value="PAAR_motif"/>
</dbReference>
<proteinExistence type="predicted"/>
<gene>
    <name evidence="1" type="ORF">MasN3_26560</name>
</gene>
<dbReference type="Gene3D" id="2.60.200.60">
    <property type="match status" value="1"/>
</dbReference>
<keyword evidence="2" id="KW-1185">Reference proteome</keyword>
<protein>
    <recommendedName>
        <fullName evidence="3">PAAR domain-containing protein</fullName>
    </recommendedName>
</protein>
<evidence type="ECO:0000313" key="2">
    <source>
        <dbReference type="Proteomes" id="UP001163336"/>
    </source>
</evidence>
<name>A0ABM8C7C3_9BURK</name>
<organism evidence="1 2">
    <name type="scientific">Massilia varians</name>
    <dbReference type="NCBI Taxonomy" id="457921"/>
    <lineage>
        <taxon>Bacteria</taxon>
        <taxon>Pseudomonadati</taxon>
        <taxon>Pseudomonadota</taxon>
        <taxon>Betaproteobacteria</taxon>
        <taxon>Burkholderiales</taxon>
        <taxon>Oxalobacteraceae</taxon>
        <taxon>Telluria group</taxon>
        <taxon>Massilia</taxon>
    </lineage>
</organism>
<sequence>MRNVIRLGDGTSHGGKVVSTGASNFKVHGVPVACVGDPCSCPLPGHSDCTITTGSPHHLINGKQIAFHGDSLSCGAKLISSFKHFSMAQ</sequence>
<dbReference type="Proteomes" id="UP001163336">
    <property type="component" value="Chromosome"/>
</dbReference>
<dbReference type="CDD" id="cd14744">
    <property type="entry name" value="PAAR_CT_2"/>
    <property type="match status" value="1"/>
</dbReference>
<dbReference type="RefSeq" id="WP_281907711.1">
    <property type="nucleotide sequence ID" value="NZ_AP026966.1"/>
</dbReference>
<evidence type="ECO:0008006" key="3">
    <source>
        <dbReference type="Google" id="ProtNLM"/>
    </source>
</evidence>
<evidence type="ECO:0000313" key="1">
    <source>
        <dbReference type="EMBL" id="BDT59162.1"/>
    </source>
</evidence>
<reference evidence="1" key="1">
    <citation type="submission" date="2022-11" db="EMBL/GenBank/DDBJ databases">
        <title>Isolation and characterization of PLA-degrading bacterium Massilia sp. from Antarctic soil.</title>
        <authorList>
            <person name="Sato K."/>
            <person name="Gomez-Fuentes C."/>
            <person name="Ahmad S.A."/>
            <person name="Zulkharnain A."/>
        </authorList>
    </citation>
    <scope>NUCLEOTIDE SEQUENCE</scope>
    <source>
        <strain evidence="1">N-3</strain>
    </source>
</reference>
<dbReference type="Pfam" id="PF05488">
    <property type="entry name" value="PAAR_motif"/>
    <property type="match status" value="1"/>
</dbReference>
<accession>A0ABM8C7C3</accession>